<dbReference type="EMBL" id="CDMZ01000379">
    <property type="protein sequence ID" value="CEM12987.1"/>
    <property type="molecule type" value="Genomic_DNA"/>
</dbReference>
<organism evidence="3">
    <name type="scientific">Chromera velia CCMP2878</name>
    <dbReference type="NCBI Taxonomy" id="1169474"/>
    <lineage>
        <taxon>Eukaryota</taxon>
        <taxon>Sar</taxon>
        <taxon>Alveolata</taxon>
        <taxon>Colpodellida</taxon>
        <taxon>Chromeraceae</taxon>
        <taxon>Chromera</taxon>
    </lineage>
</organism>
<reference evidence="3" key="1">
    <citation type="submission" date="2014-11" db="EMBL/GenBank/DDBJ databases">
        <authorList>
            <person name="Otto D Thomas"/>
            <person name="Naeem Raeece"/>
        </authorList>
    </citation>
    <scope>NUCLEOTIDE SEQUENCE</scope>
</reference>
<dbReference type="SMART" id="SM00173">
    <property type="entry name" value="RAS"/>
    <property type="match status" value="1"/>
</dbReference>
<feature type="compositionally biased region" description="Gly residues" evidence="2">
    <location>
        <begin position="26"/>
        <end position="38"/>
    </location>
</feature>
<evidence type="ECO:0000256" key="2">
    <source>
        <dbReference type="SAM" id="MobiDB-lite"/>
    </source>
</evidence>
<dbReference type="InterPro" id="IPR005225">
    <property type="entry name" value="Small_GTP-bd"/>
</dbReference>
<dbReference type="Gene3D" id="3.40.50.300">
    <property type="entry name" value="P-loop containing nucleotide triphosphate hydrolases"/>
    <property type="match status" value="1"/>
</dbReference>
<dbReference type="PRINTS" id="PR00449">
    <property type="entry name" value="RASTRNSFRMNG"/>
</dbReference>
<dbReference type="FunFam" id="3.40.50.300:FF:000808">
    <property type="entry name" value="Small GTP-binding protein, putative"/>
    <property type="match status" value="1"/>
</dbReference>
<dbReference type="AlphaFoldDB" id="A0A0G4FIQ1"/>
<dbReference type="InterPro" id="IPR025662">
    <property type="entry name" value="Sigma_54_int_dom_ATP-bd_1"/>
</dbReference>
<dbReference type="PANTHER" id="PTHR47978">
    <property type="match status" value="1"/>
</dbReference>
<dbReference type="GO" id="GO:0005525">
    <property type="term" value="F:GTP binding"/>
    <property type="evidence" value="ECO:0007669"/>
    <property type="project" value="InterPro"/>
</dbReference>
<dbReference type="InterPro" id="IPR027417">
    <property type="entry name" value="P-loop_NTPase"/>
</dbReference>
<sequence>MDAEWCALVGAGASSSDPERLRYAQGGDGANRKGGGGEGGSMDAKIVLLGDSGVGKSSLALRFCQGRFTNLHEVTIGAAFLQQLVRLPDGKQLKIHLWDTGGQERFRAMIPLYYRDAAGAVIVYDCSHAPSWQAVKFWVQELREKGPPDCCLAVAANKCDVSEWEVDAEEAREFCRQNDMTFVECSAKSGENVGRLFEVLASRIHQQINRKGGG</sequence>
<keyword evidence="1" id="KW-0547">Nucleotide-binding</keyword>
<dbReference type="Pfam" id="PF00071">
    <property type="entry name" value="Ras"/>
    <property type="match status" value="1"/>
</dbReference>
<gene>
    <name evidence="3" type="ORF">Cvel_17059</name>
</gene>
<dbReference type="VEuPathDB" id="CryptoDB:Cvel_17059"/>
<evidence type="ECO:0000256" key="1">
    <source>
        <dbReference type="ARBA" id="ARBA00022741"/>
    </source>
</evidence>
<evidence type="ECO:0000313" key="3">
    <source>
        <dbReference type="EMBL" id="CEM12987.1"/>
    </source>
</evidence>
<dbReference type="SMART" id="SM00174">
    <property type="entry name" value="RHO"/>
    <property type="match status" value="1"/>
</dbReference>
<accession>A0A0G4FIQ1</accession>
<dbReference type="PROSITE" id="PS51421">
    <property type="entry name" value="RAS"/>
    <property type="match status" value="1"/>
</dbReference>
<feature type="region of interest" description="Disordered" evidence="2">
    <location>
        <begin position="13"/>
        <end position="38"/>
    </location>
</feature>
<dbReference type="GO" id="GO:0003924">
    <property type="term" value="F:GTPase activity"/>
    <property type="evidence" value="ECO:0007669"/>
    <property type="project" value="InterPro"/>
</dbReference>
<proteinExistence type="predicted"/>
<dbReference type="SUPFAM" id="SSF52540">
    <property type="entry name" value="P-loop containing nucleoside triphosphate hydrolases"/>
    <property type="match status" value="1"/>
</dbReference>
<dbReference type="PhylomeDB" id="A0A0G4FIQ1"/>
<dbReference type="PROSITE" id="PS51419">
    <property type="entry name" value="RAB"/>
    <property type="match status" value="1"/>
</dbReference>
<protein>
    <submittedName>
        <fullName evidence="3">Uncharacterized protein</fullName>
    </submittedName>
</protein>
<dbReference type="InterPro" id="IPR001806">
    <property type="entry name" value="Small_GTPase"/>
</dbReference>
<dbReference type="PROSITE" id="PS00675">
    <property type="entry name" value="SIGMA54_INTERACT_1"/>
    <property type="match status" value="1"/>
</dbReference>
<dbReference type="NCBIfam" id="TIGR00231">
    <property type="entry name" value="small_GTP"/>
    <property type="match status" value="1"/>
</dbReference>
<dbReference type="SMART" id="SM00175">
    <property type="entry name" value="RAB"/>
    <property type="match status" value="1"/>
</dbReference>
<name>A0A0G4FIQ1_9ALVE</name>